<protein>
    <recommendedName>
        <fullName evidence="4">AAA+ ATPase domain-containing protein</fullName>
    </recommendedName>
</protein>
<dbReference type="AlphaFoldDB" id="A0A140DUC7"/>
<dbReference type="InterPro" id="IPR003593">
    <property type="entry name" value="AAA+_ATPase"/>
</dbReference>
<dbReference type="PANTHER" id="PTHR30258:SF2">
    <property type="entry name" value="COMG OPERON PROTEIN 1"/>
    <property type="match status" value="1"/>
</dbReference>
<keyword evidence="3" id="KW-0067">ATP-binding</keyword>
<dbReference type="GO" id="GO:0005886">
    <property type="term" value="C:plasma membrane"/>
    <property type="evidence" value="ECO:0007669"/>
    <property type="project" value="TreeGrafter"/>
</dbReference>
<dbReference type="OrthoDB" id="9808272at2"/>
<dbReference type="GO" id="GO:0005524">
    <property type="term" value="F:ATP binding"/>
    <property type="evidence" value="ECO:0007669"/>
    <property type="project" value="UniProtKB-KW"/>
</dbReference>
<dbReference type="GO" id="GO:0016887">
    <property type="term" value="F:ATP hydrolysis activity"/>
    <property type="evidence" value="ECO:0007669"/>
    <property type="project" value="TreeGrafter"/>
</dbReference>
<dbReference type="Gene3D" id="3.30.450.90">
    <property type="match status" value="1"/>
</dbReference>
<dbReference type="SMART" id="SM00382">
    <property type="entry name" value="AAA"/>
    <property type="match status" value="1"/>
</dbReference>
<keyword evidence="6" id="KW-1185">Reference proteome</keyword>
<evidence type="ECO:0000256" key="1">
    <source>
        <dbReference type="ARBA" id="ARBA00006611"/>
    </source>
</evidence>
<evidence type="ECO:0000256" key="2">
    <source>
        <dbReference type="ARBA" id="ARBA00022741"/>
    </source>
</evidence>
<dbReference type="SUPFAM" id="SSF52540">
    <property type="entry name" value="P-loop containing nucleoside triphosphate hydrolases"/>
    <property type="match status" value="1"/>
</dbReference>
<dbReference type="Proteomes" id="UP000069771">
    <property type="component" value="Chromosome"/>
</dbReference>
<dbReference type="InterPro" id="IPR027417">
    <property type="entry name" value="P-loop_NTPase"/>
</dbReference>
<evidence type="ECO:0000313" key="6">
    <source>
        <dbReference type="Proteomes" id="UP000069771"/>
    </source>
</evidence>
<sequence>MEEKLLALIRLARNRRASDIHFIRRGNSLEISLRQPDGLVQLEQDIFEISLLEYLKYRMGLDLTRLHSPQSGSGSLAGTDCRFAFLPAQDMETGVLRLMQTDTSLHIQDLSSDTAVTEFFHKLAGRTKGLVLFVGPTGSGKTTTLHAILREASLVHDLKCVSLEDPIEIPDPSYLQIGIDEENGLTYERGIEELMRHDPDVICIQEVRTPSAAAKLFTAAFTGHFVLATIHAGNGRECLWRLRDLGIGEELIREQLDAVISQRLYPAAGCRGVSENRKEVCLHEIITKPEILHLLDKGVYPPGFRRLEDIVHQAASDGSVCREDALRDFPR</sequence>
<gene>
    <name evidence="5" type="ORF">AALO17_11200</name>
</gene>
<dbReference type="EMBL" id="CP011391">
    <property type="protein sequence ID" value="AMK54254.1"/>
    <property type="molecule type" value="Genomic_DNA"/>
</dbReference>
<dbReference type="GeneID" id="78477878"/>
<organism evidence="5 6">
    <name type="scientific">Faecalibaculum rodentium</name>
    <dbReference type="NCBI Taxonomy" id="1702221"/>
    <lineage>
        <taxon>Bacteria</taxon>
        <taxon>Bacillati</taxon>
        <taxon>Bacillota</taxon>
        <taxon>Erysipelotrichia</taxon>
        <taxon>Erysipelotrichales</taxon>
        <taxon>Erysipelotrichaceae</taxon>
        <taxon>Faecalibaculum</taxon>
    </lineage>
</organism>
<dbReference type="PANTHER" id="PTHR30258">
    <property type="entry name" value="TYPE II SECRETION SYSTEM PROTEIN GSPE-RELATED"/>
    <property type="match status" value="1"/>
</dbReference>
<dbReference type="RefSeq" id="WP_067556367.1">
    <property type="nucleotide sequence ID" value="NZ_CAMTFD010000061.1"/>
</dbReference>
<reference evidence="5 6" key="1">
    <citation type="journal article" date="2016" name="Gut Pathog.">
        <title>Whole genome sequencing of "Faecalibaculum rodentium" ALO17, isolated from C57BL/6J laboratory mouse feces.</title>
        <authorList>
            <person name="Lim S."/>
            <person name="Chang D.H."/>
            <person name="Ahn S."/>
            <person name="Kim B.C."/>
        </authorList>
    </citation>
    <scope>NUCLEOTIDE SEQUENCE [LARGE SCALE GENOMIC DNA]</scope>
    <source>
        <strain evidence="5 6">Alo17</strain>
    </source>
</reference>
<feature type="domain" description="AAA+ ATPase" evidence="4">
    <location>
        <begin position="127"/>
        <end position="253"/>
    </location>
</feature>
<accession>A0A140DUC7</accession>
<proteinExistence type="inferred from homology"/>
<dbReference type="Gene3D" id="3.40.50.300">
    <property type="entry name" value="P-loop containing nucleotide triphosphate hydrolases"/>
    <property type="match status" value="1"/>
</dbReference>
<dbReference type="STRING" id="1702221.AALO17_11200"/>
<dbReference type="InterPro" id="IPR001482">
    <property type="entry name" value="T2SS/T4SS_dom"/>
</dbReference>
<evidence type="ECO:0000256" key="3">
    <source>
        <dbReference type="ARBA" id="ARBA00022840"/>
    </source>
</evidence>
<dbReference type="KEGG" id="fro:AALO17_11200"/>
<evidence type="ECO:0000313" key="5">
    <source>
        <dbReference type="EMBL" id="AMK54254.1"/>
    </source>
</evidence>
<dbReference type="Pfam" id="PF00437">
    <property type="entry name" value="T2SSE"/>
    <property type="match status" value="1"/>
</dbReference>
<name>A0A140DUC7_9FIRM</name>
<comment type="similarity">
    <text evidence="1">Belongs to the GSP E family.</text>
</comment>
<keyword evidence="2" id="KW-0547">Nucleotide-binding</keyword>
<evidence type="ECO:0000259" key="4">
    <source>
        <dbReference type="SMART" id="SM00382"/>
    </source>
</evidence>